<dbReference type="OrthoDB" id="7062872at2"/>
<reference evidence="3" key="3">
    <citation type="submission" date="2011-05" db="EMBL/GenBank/DDBJ databases">
        <title>Complete sequence of Methylomonas methanica MC09.</title>
        <authorList>
            <consortium name="US DOE Joint Genome Institute"/>
            <person name="Lucas S."/>
            <person name="Han J."/>
            <person name="Lapidus A."/>
            <person name="Cheng J.-F."/>
            <person name="Goodwin L."/>
            <person name="Pitluck S."/>
            <person name="Peters L."/>
            <person name="Mikhailova N."/>
            <person name="Teshima H."/>
            <person name="Han C."/>
            <person name="Tapia R."/>
            <person name="Land M."/>
            <person name="Hauser L."/>
            <person name="Kyrpides N."/>
            <person name="Ivanova N."/>
            <person name="Pagani I."/>
            <person name="Stein L."/>
            <person name="Woyke T."/>
        </authorList>
    </citation>
    <scope>NUCLEOTIDE SEQUENCE [LARGE SCALE GENOMIC DNA]</scope>
    <source>
        <strain evidence="3">MC09</strain>
    </source>
</reference>
<protein>
    <submittedName>
        <fullName evidence="2">Uncharacterized protein</fullName>
    </submittedName>
</protein>
<feature type="compositionally biased region" description="Low complexity" evidence="1">
    <location>
        <begin position="63"/>
        <end position="78"/>
    </location>
</feature>
<evidence type="ECO:0000313" key="2">
    <source>
        <dbReference type="EMBL" id="AEF99500.1"/>
    </source>
</evidence>
<evidence type="ECO:0000313" key="3">
    <source>
        <dbReference type="Proteomes" id="UP000008888"/>
    </source>
</evidence>
<gene>
    <name evidence="2" type="ordered locus">Metme_1066</name>
</gene>
<name>F9ZVM2_METMM</name>
<dbReference type="EMBL" id="CP002738">
    <property type="protein sequence ID" value="AEF99500.1"/>
    <property type="molecule type" value="Genomic_DNA"/>
</dbReference>
<dbReference type="HOGENOM" id="CLU_2343481_0_0_6"/>
<dbReference type="KEGG" id="mmt:Metme_1066"/>
<reference key="2">
    <citation type="submission" date="2011-05" db="EMBL/GenBank/DDBJ databases">
        <title>Complete genome sequence of the aerobic marine methanotroph Methylomonas methanica MC09.</title>
        <authorList>
            <person name="Boden R."/>
            <person name="Cunliffe M."/>
            <person name="Scanlan J."/>
            <person name="Moussard H."/>
            <person name="Kits K.D."/>
            <person name="Klotz M."/>
            <person name="Jetten M."/>
            <person name="Vuilleumier S."/>
            <person name="Han J."/>
            <person name="Peters L."/>
            <person name="Mikhailova N."/>
            <person name="Teshima H."/>
            <person name="Tapia R."/>
            <person name="Kyrpides N."/>
            <person name="Ivanova N."/>
            <person name="Pagani I."/>
            <person name="Cheng J.-F."/>
            <person name="Goodwin L."/>
            <person name="Han C."/>
            <person name="Hauser L."/>
            <person name="Land M."/>
            <person name="Lapidus A."/>
            <person name="Lucas S."/>
            <person name="Pitluck S."/>
            <person name="Woyke T."/>
            <person name="Stein L.Y."/>
            <person name="Murrell C."/>
        </authorList>
    </citation>
    <scope>NUCLEOTIDE SEQUENCE</scope>
    <source>
        <strain>MC09</strain>
    </source>
</reference>
<reference evidence="2 3" key="1">
    <citation type="journal article" date="2011" name="J. Bacteriol.">
        <title>Complete Genome Sequence of the Aerobic Marine Methanotroph Methylomonas methanica MC09.</title>
        <authorList>
            <person name="Boden R."/>
            <person name="Cunliffe M."/>
            <person name="Scanlan J."/>
            <person name="Moussard H."/>
            <person name="Kits K.D."/>
            <person name="Klotz M.G."/>
            <person name="Jetten M.S."/>
            <person name="Vuilleumier S."/>
            <person name="Han J."/>
            <person name="Peters L."/>
            <person name="Mikhailova N."/>
            <person name="Teshima H."/>
            <person name="Tapia R."/>
            <person name="Kyrpides N."/>
            <person name="Ivanova N."/>
            <person name="Pagani I."/>
            <person name="Cheng J.F."/>
            <person name="Goodwin L."/>
            <person name="Han C."/>
            <person name="Hauser L."/>
            <person name="Land M.L."/>
            <person name="Lapidus A."/>
            <person name="Lucas S."/>
            <person name="Pitluck S."/>
            <person name="Woyke T."/>
            <person name="Stein L."/>
            <person name="Murrell J.C."/>
        </authorList>
    </citation>
    <scope>NUCLEOTIDE SEQUENCE [LARGE SCALE GENOMIC DNA]</scope>
    <source>
        <strain evidence="2 3">MC09</strain>
    </source>
</reference>
<dbReference type="AlphaFoldDB" id="F9ZVM2"/>
<evidence type="ECO:0000256" key="1">
    <source>
        <dbReference type="SAM" id="MobiDB-lite"/>
    </source>
</evidence>
<organism evidence="2 3">
    <name type="scientific">Methylomonas methanica (strain DSM 25384 / MC09)</name>
    <dbReference type="NCBI Taxonomy" id="857087"/>
    <lineage>
        <taxon>Bacteria</taxon>
        <taxon>Pseudomonadati</taxon>
        <taxon>Pseudomonadota</taxon>
        <taxon>Gammaproteobacteria</taxon>
        <taxon>Methylococcales</taxon>
        <taxon>Methylococcaceae</taxon>
        <taxon>Methylomonas</taxon>
    </lineage>
</organism>
<accession>F9ZVM2</accession>
<dbReference type="STRING" id="857087.Metme_1066"/>
<sequence length="97" mass="10940">MGETTKAKINVIEGTIELEGSEAFVKHYLDEFKEMLKRPVRQEKEETPAVTEANISENKAVKKPATSKSSVAKKSAPKVSKSLWRDLIFMEAQTFRP</sequence>
<dbReference type="RefSeq" id="WP_013817765.1">
    <property type="nucleotide sequence ID" value="NC_015572.1"/>
</dbReference>
<keyword evidence="3" id="KW-1185">Reference proteome</keyword>
<proteinExistence type="predicted"/>
<feature type="region of interest" description="Disordered" evidence="1">
    <location>
        <begin position="41"/>
        <end position="78"/>
    </location>
</feature>
<dbReference type="Proteomes" id="UP000008888">
    <property type="component" value="Chromosome"/>
</dbReference>